<sequence>MGTQYFVVLDINPEDRLPAIGLYFSCKFIALEAQRSAK</sequence>
<protein>
    <submittedName>
        <fullName evidence="1">Uncharacterized protein</fullName>
    </submittedName>
</protein>
<proteinExistence type="predicted"/>
<dbReference type="Proteomes" id="UP000191988">
    <property type="component" value="Unassembled WGS sequence"/>
</dbReference>
<accession>A0A1S7RQ74</accession>
<reference evidence="2" key="1">
    <citation type="submission" date="2016-01" db="EMBL/GenBank/DDBJ databases">
        <authorList>
            <person name="Regsiter A."/>
            <person name="william w."/>
        </authorList>
    </citation>
    <scope>NUCLEOTIDE SEQUENCE [LARGE SCALE GENOMIC DNA]</scope>
    <source>
        <strain evidence="2">CFBP 6623</strain>
    </source>
</reference>
<keyword evidence="2" id="KW-1185">Reference proteome</keyword>
<dbReference type="STRING" id="1183432.AGR3A_Lc140201"/>
<name>A0A1S7RQ74_9HYPH</name>
<evidence type="ECO:0000313" key="1">
    <source>
        <dbReference type="EMBL" id="CUX55768.1"/>
    </source>
</evidence>
<dbReference type="AlphaFoldDB" id="A0A1S7RQ74"/>
<organism evidence="1 2">
    <name type="scientific">Agrobacterium tomkonis CFBP 6623</name>
    <dbReference type="NCBI Taxonomy" id="1183432"/>
    <lineage>
        <taxon>Bacteria</taxon>
        <taxon>Pseudomonadati</taxon>
        <taxon>Pseudomonadota</taxon>
        <taxon>Alphaproteobacteria</taxon>
        <taxon>Hyphomicrobiales</taxon>
        <taxon>Rhizobiaceae</taxon>
        <taxon>Rhizobium/Agrobacterium group</taxon>
        <taxon>Agrobacterium</taxon>
        <taxon>Agrobacterium tumefaciens complex</taxon>
    </lineage>
</organism>
<gene>
    <name evidence="1" type="ORF">AGR3A_Lc140201</name>
</gene>
<evidence type="ECO:0000313" key="2">
    <source>
        <dbReference type="Proteomes" id="UP000191988"/>
    </source>
</evidence>
<dbReference type="EMBL" id="FBWK01000050">
    <property type="protein sequence ID" value="CUX55768.1"/>
    <property type="molecule type" value="Genomic_DNA"/>
</dbReference>